<protein>
    <submittedName>
        <fullName evidence="9">Fur family transcriptional regulator, ferric uptake regulator</fullName>
    </submittedName>
    <submittedName>
        <fullName evidence="10">Transcriptional repressor</fullName>
    </submittedName>
</protein>
<dbReference type="PANTHER" id="PTHR33202">
    <property type="entry name" value="ZINC UPTAKE REGULATION PROTEIN"/>
    <property type="match status" value="1"/>
</dbReference>
<feature type="binding site" evidence="7">
    <location>
        <position position="119"/>
    </location>
    <ligand>
        <name>Zn(2+)</name>
        <dbReference type="ChEBI" id="CHEBI:29105"/>
    </ligand>
</feature>
<dbReference type="AlphaFoldDB" id="A0A1G6L1R6"/>
<dbReference type="SUPFAM" id="SSF46785">
    <property type="entry name" value="Winged helix' DNA-binding domain"/>
    <property type="match status" value="1"/>
</dbReference>
<keyword evidence="7" id="KW-0479">Metal-binding</keyword>
<dbReference type="Gene3D" id="3.30.1490.190">
    <property type="match status" value="1"/>
</dbReference>
<comment type="similarity">
    <text evidence="1">Belongs to the Fur family.</text>
</comment>
<accession>A0A1G6L1R6</accession>
<keyword evidence="4" id="KW-0805">Transcription regulation</keyword>
<feature type="binding site" evidence="7">
    <location>
        <position position="116"/>
    </location>
    <ligand>
        <name>Zn(2+)</name>
        <dbReference type="ChEBI" id="CHEBI:29105"/>
    </ligand>
</feature>
<keyword evidence="2" id="KW-0678">Repressor</keyword>
<dbReference type="GO" id="GO:0045892">
    <property type="term" value="P:negative regulation of DNA-templated transcription"/>
    <property type="evidence" value="ECO:0007669"/>
    <property type="project" value="TreeGrafter"/>
</dbReference>
<dbReference type="CDD" id="cd07153">
    <property type="entry name" value="Fur_like"/>
    <property type="match status" value="1"/>
</dbReference>
<feature type="binding site" evidence="8">
    <location>
        <position position="70"/>
    </location>
    <ligand>
        <name>Fe cation</name>
        <dbReference type="ChEBI" id="CHEBI:24875"/>
    </ligand>
</feature>
<reference evidence="10 12" key="2">
    <citation type="submission" date="2019-04" db="EMBL/GenBank/DDBJ databases">
        <title>Draft genome sequence data and analysis of a Fermenting Bacterium, Geotoga petraea strain HO-Geo1, isolated from heavy-oil petroleum reservoir in Russia.</title>
        <authorList>
            <person name="Grouzdev D.S."/>
            <person name="Semenova E.M."/>
            <person name="Sokolova D.S."/>
            <person name="Tourova T.P."/>
            <person name="Poltaraus A.B."/>
            <person name="Nazina T.N."/>
        </authorList>
    </citation>
    <scope>NUCLEOTIDE SEQUENCE [LARGE SCALE GENOMIC DNA]</scope>
    <source>
        <strain evidence="10 12">HO-Geo1</strain>
    </source>
</reference>
<feature type="binding site" evidence="8">
    <location>
        <position position="91"/>
    </location>
    <ligand>
        <name>Fe cation</name>
        <dbReference type="ChEBI" id="CHEBI:24875"/>
    </ligand>
</feature>
<dbReference type="OrthoDB" id="8659436at2"/>
<proteinExistence type="inferred from homology"/>
<evidence type="ECO:0000256" key="1">
    <source>
        <dbReference type="ARBA" id="ARBA00007957"/>
    </source>
</evidence>
<dbReference type="GO" id="GO:1900376">
    <property type="term" value="P:regulation of secondary metabolite biosynthetic process"/>
    <property type="evidence" value="ECO:0007669"/>
    <property type="project" value="TreeGrafter"/>
</dbReference>
<evidence type="ECO:0000313" key="9">
    <source>
        <dbReference type="EMBL" id="SDC37133.1"/>
    </source>
</evidence>
<comment type="cofactor">
    <cofactor evidence="8">
        <name>Mn(2+)</name>
        <dbReference type="ChEBI" id="CHEBI:29035"/>
    </cofactor>
    <cofactor evidence="8">
        <name>Fe(2+)</name>
        <dbReference type="ChEBI" id="CHEBI:29033"/>
    </cofactor>
    <text evidence="8">Binds 1 Mn(2+) or Fe(2+) ion per subunit.</text>
</comment>
<evidence type="ECO:0000313" key="12">
    <source>
        <dbReference type="Proteomes" id="UP000297288"/>
    </source>
</evidence>
<dbReference type="PANTHER" id="PTHR33202:SF7">
    <property type="entry name" value="FERRIC UPTAKE REGULATION PROTEIN"/>
    <property type="match status" value="1"/>
</dbReference>
<organism evidence="9 11">
    <name type="scientific">Geotoga petraea</name>
    <dbReference type="NCBI Taxonomy" id="28234"/>
    <lineage>
        <taxon>Bacteria</taxon>
        <taxon>Thermotogati</taxon>
        <taxon>Thermotogota</taxon>
        <taxon>Thermotogae</taxon>
        <taxon>Petrotogales</taxon>
        <taxon>Petrotogaceae</taxon>
        <taxon>Geotoga</taxon>
    </lineage>
</organism>
<dbReference type="InterPro" id="IPR036388">
    <property type="entry name" value="WH-like_DNA-bd_sf"/>
</dbReference>
<evidence type="ECO:0000256" key="3">
    <source>
        <dbReference type="ARBA" id="ARBA00022833"/>
    </source>
</evidence>
<evidence type="ECO:0000256" key="5">
    <source>
        <dbReference type="ARBA" id="ARBA00023125"/>
    </source>
</evidence>
<name>A0A1G6L1R6_9BACT</name>
<keyword evidence="5" id="KW-0238">DNA-binding</keyword>
<gene>
    <name evidence="10" type="ORF">E4650_01025</name>
    <name evidence="9" type="ORF">SAMN04488588_0974</name>
</gene>
<dbReference type="Proteomes" id="UP000199322">
    <property type="component" value="Unassembled WGS sequence"/>
</dbReference>
<feature type="binding site" evidence="7">
    <location>
        <position position="79"/>
    </location>
    <ligand>
        <name>Zn(2+)</name>
        <dbReference type="ChEBI" id="CHEBI:29105"/>
    </ligand>
</feature>
<keyword evidence="8" id="KW-0408">Iron</keyword>
<dbReference type="GO" id="GO:0003700">
    <property type="term" value="F:DNA-binding transcription factor activity"/>
    <property type="evidence" value="ECO:0007669"/>
    <property type="project" value="InterPro"/>
</dbReference>
<evidence type="ECO:0000313" key="11">
    <source>
        <dbReference type="Proteomes" id="UP000199322"/>
    </source>
</evidence>
<evidence type="ECO:0000256" key="4">
    <source>
        <dbReference type="ARBA" id="ARBA00023015"/>
    </source>
</evidence>
<evidence type="ECO:0000256" key="8">
    <source>
        <dbReference type="PIRSR" id="PIRSR602481-2"/>
    </source>
</evidence>
<dbReference type="EMBL" id="FMYV01000003">
    <property type="protein sequence ID" value="SDC37133.1"/>
    <property type="molecule type" value="Genomic_DNA"/>
</dbReference>
<dbReference type="InterPro" id="IPR036390">
    <property type="entry name" value="WH_DNA-bd_sf"/>
</dbReference>
<evidence type="ECO:0000313" key="10">
    <source>
        <dbReference type="EMBL" id="TGG88808.1"/>
    </source>
</evidence>
<evidence type="ECO:0000256" key="2">
    <source>
        <dbReference type="ARBA" id="ARBA00022491"/>
    </source>
</evidence>
<feature type="binding site" evidence="8">
    <location>
        <position position="108"/>
    </location>
    <ligand>
        <name>Fe cation</name>
        <dbReference type="ChEBI" id="CHEBI:24875"/>
    </ligand>
</feature>
<dbReference type="Gene3D" id="1.10.10.10">
    <property type="entry name" value="Winged helix-like DNA-binding domain superfamily/Winged helix DNA-binding domain"/>
    <property type="match status" value="1"/>
</dbReference>
<feature type="binding site" evidence="7">
    <location>
        <position position="76"/>
    </location>
    <ligand>
        <name>Zn(2+)</name>
        <dbReference type="ChEBI" id="CHEBI:29105"/>
    </ligand>
</feature>
<keyword evidence="11" id="KW-1185">Reference proteome</keyword>
<dbReference type="STRING" id="28234.SAMN04488588_0974"/>
<keyword evidence="3 7" id="KW-0862">Zinc</keyword>
<dbReference type="RefSeq" id="WP_091403257.1">
    <property type="nucleotide sequence ID" value="NZ_FMYV01000003.1"/>
</dbReference>
<dbReference type="InterPro" id="IPR043135">
    <property type="entry name" value="Fur_C"/>
</dbReference>
<dbReference type="EMBL" id="SRME01000001">
    <property type="protein sequence ID" value="TGG88808.1"/>
    <property type="molecule type" value="Genomic_DNA"/>
</dbReference>
<dbReference type="Proteomes" id="UP000297288">
    <property type="component" value="Unassembled WGS sequence"/>
</dbReference>
<keyword evidence="6" id="KW-0804">Transcription</keyword>
<dbReference type="GO" id="GO:0000976">
    <property type="term" value="F:transcription cis-regulatory region binding"/>
    <property type="evidence" value="ECO:0007669"/>
    <property type="project" value="TreeGrafter"/>
</dbReference>
<dbReference type="InterPro" id="IPR002481">
    <property type="entry name" value="FUR"/>
</dbReference>
<dbReference type="GO" id="GO:0008270">
    <property type="term" value="F:zinc ion binding"/>
    <property type="evidence" value="ECO:0007669"/>
    <property type="project" value="TreeGrafter"/>
</dbReference>
<sequence length="130" mass="15889">MRMTKARRDILKIFNENDKPLNAEQLSKILEEDYDLSTIYRNLNFFEEQAILRSIVFSDKIKYYFTSKGHYHFVYCTKCKKFQKINKCFEEEFKKHINKKLDFEVKSHTLYFEGLCHDCKNRRDYDEAND</sequence>
<reference evidence="9 11" key="1">
    <citation type="submission" date="2016-10" db="EMBL/GenBank/DDBJ databases">
        <authorList>
            <person name="de Groot N.N."/>
        </authorList>
    </citation>
    <scope>NUCLEOTIDE SEQUENCE [LARGE SCALE GENOMIC DNA]</scope>
    <source>
        <strain evidence="9 11">WG14</strain>
    </source>
</reference>
<dbReference type="Pfam" id="PF01475">
    <property type="entry name" value="FUR"/>
    <property type="match status" value="1"/>
</dbReference>
<comment type="cofactor">
    <cofactor evidence="7">
        <name>Zn(2+)</name>
        <dbReference type="ChEBI" id="CHEBI:29105"/>
    </cofactor>
    <text evidence="7">Binds 1 zinc ion per subunit.</text>
</comment>
<evidence type="ECO:0000256" key="6">
    <source>
        <dbReference type="ARBA" id="ARBA00023163"/>
    </source>
</evidence>
<evidence type="ECO:0000256" key="7">
    <source>
        <dbReference type="PIRSR" id="PIRSR602481-1"/>
    </source>
</evidence>